<feature type="region of interest" description="Disordered" evidence="1">
    <location>
        <begin position="1"/>
        <end position="234"/>
    </location>
</feature>
<feature type="compositionally biased region" description="Basic and acidic residues" evidence="1">
    <location>
        <begin position="34"/>
        <end position="70"/>
    </location>
</feature>
<organism evidence="2 3">
    <name type="scientific">Shinella yambaruensis</name>
    <dbReference type="NCBI Taxonomy" id="415996"/>
    <lineage>
        <taxon>Bacteria</taxon>
        <taxon>Pseudomonadati</taxon>
        <taxon>Pseudomonadota</taxon>
        <taxon>Alphaproteobacteria</taxon>
        <taxon>Hyphomicrobiales</taxon>
        <taxon>Rhizobiaceae</taxon>
        <taxon>Shinella</taxon>
    </lineage>
</organism>
<feature type="compositionally biased region" description="Basic and acidic residues" evidence="1">
    <location>
        <begin position="78"/>
        <end position="110"/>
    </location>
</feature>
<evidence type="ECO:0000313" key="3">
    <source>
        <dbReference type="Proteomes" id="UP001156702"/>
    </source>
</evidence>
<evidence type="ECO:0000256" key="1">
    <source>
        <dbReference type="SAM" id="MobiDB-lite"/>
    </source>
</evidence>
<comment type="caution">
    <text evidence="2">The sequence shown here is derived from an EMBL/GenBank/DDBJ whole genome shotgun (WGS) entry which is preliminary data.</text>
</comment>
<keyword evidence="3" id="KW-1185">Reference proteome</keyword>
<feature type="compositionally biased region" description="Basic and acidic residues" evidence="1">
    <location>
        <begin position="194"/>
        <end position="214"/>
    </location>
</feature>
<evidence type="ECO:0000313" key="2">
    <source>
        <dbReference type="EMBL" id="GLR52162.1"/>
    </source>
</evidence>
<proteinExistence type="predicted"/>
<sequence length="274" mass="29674">MLRRGGVAKDQPCEHAEREQSCNRGAGITQYTGKPDRRVVEHRPGIERVPCRKAEQEARGGAEQRGERAEGPLAQPVEMRRKAGAGERHAEAEGEGGKCEHRPDRADMGIRRQAIRLRHRHPGPEHGLVQNDARGKRHENGDDAGFIPPFHEVPQVAQEAETAPLQDDAEGAAGDQREGKHPSGSILRQPDTPGGKEGEHRDGKRAGGDGRHGDPAAGHENAGGPGRMSTRVGIPRGVRRRAFGNRCYLPVQIVPAILFTGTPTALPYSVQEPS</sequence>
<protein>
    <submittedName>
        <fullName evidence="2">Uncharacterized protein</fullName>
    </submittedName>
</protein>
<dbReference type="EMBL" id="BSOP01000027">
    <property type="protein sequence ID" value="GLR52162.1"/>
    <property type="molecule type" value="Genomic_DNA"/>
</dbReference>
<dbReference type="Proteomes" id="UP001156702">
    <property type="component" value="Unassembled WGS sequence"/>
</dbReference>
<gene>
    <name evidence="2" type="ORF">GCM10007923_33750</name>
</gene>
<feature type="compositionally biased region" description="Basic and acidic residues" evidence="1">
    <location>
        <begin position="11"/>
        <end position="21"/>
    </location>
</feature>
<reference evidence="3" key="1">
    <citation type="journal article" date="2019" name="Int. J. Syst. Evol. Microbiol.">
        <title>The Global Catalogue of Microorganisms (GCM) 10K type strain sequencing project: providing services to taxonomists for standard genome sequencing and annotation.</title>
        <authorList>
            <consortium name="The Broad Institute Genomics Platform"/>
            <consortium name="The Broad Institute Genome Sequencing Center for Infectious Disease"/>
            <person name="Wu L."/>
            <person name="Ma J."/>
        </authorList>
    </citation>
    <scope>NUCLEOTIDE SEQUENCE [LARGE SCALE GENOMIC DNA]</scope>
    <source>
        <strain evidence="3">NBRC 102122</strain>
    </source>
</reference>
<accession>A0ABQ5ZNA6</accession>
<name>A0ABQ5ZNA6_9HYPH</name>